<dbReference type="GO" id="GO:0000049">
    <property type="term" value="F:tRNA binding"/>
    <property type="evidence" value="ECO:0007669"/>
    <property type="project" value="UniProtKB-UniRule"/>
</dbReference>
<dbReference type="PANTHER" id="PTHR11994">
    <property type="entry name" value="60S RIBOSOMAL PROTEIN L11-RELATED"/>
    <property type="match status" value="1"/>
</dbReference>
<evidence type="ECO:0000256" key="6">
    <source>
        <dbReference type="RuleBase" id="RU003930"/>
    </source>
</evidence>
<dbReference type="AlphaFoldDB" id="I0IIH7"/>
<comment type="similarity">
    <text evidence="1 5 6">Belongs to the universal ribosomal protein uL5 family.</text>
</comment>
<reference evidence="10 11" key="1">
    <citation type="submission" date="2012-02" db="EMBL/GenBank/DDBJ databases">
        <title>Complete genome sequence of Phycisphaera mikurensis NBRC 102666.</title>
        <authorList>
            <person name="Ankai A."/>
            <person name="Hosoyama A."/>
            <person name="Terui Y."/>
            <person name="Sekine M."/>
            <person name="Fukai R."/>
            <person name="Kato Y."/>
            <person name="Nakamura S."/>
            <person name="Yamada-Narita S."/>
            <person name="Kawakoshi A."/>
            <person name="Fukunaga Y."/>
            <person name="Yamazaki S."/>
            <person name="Fujita N."/>
        </authorList>
    </citation>
    <scope>NUCLEOTIDE SEQUENCE [LARGE SCALE GENOMIC DNA]</scope>
    <source>
        <strain evidence="11">NBRC 102666 / KCTC 22515 / FYK2301M01</strain>
    </source>
</reference>
<feature type="compositionally biased region" description="Polar residues" evidence="7">
    <location>
        <begin position="1"/>
        <end position="10"/>
    </location>
</feature>
<feature type="domain" description="Large ribosomal subunit protein uL5 C-terminal" evidence="9">
    <location>
        <begin position="103"/>
        <end position="193"/>
    </location>
</feature>
<dbReference type="GO" id="GO:0003735">
    <property type="term" value="F:structural constituent of ribosome"/>
    <property type="evidence" value="ECO:0007669"/>
    <property type="project" value="InterPro"/>
</dbReference>
<evidence type="ECO:0000256" key="4">
    <source>
        <dbReference type="ARBA" id="ARBA00035245"/>
    </source>
</evidence>
<dbReference type="NCBIfam" id="NF000585">
    <property type="entry name" value="PRK00010.1"/>
    <property type="match status" value="1"/>
</dbReference>
<protein>
    <recommendedName>
        <fullName evidence="4 5">Large ribosomal subunit protein uL5</fullName>
    </recommendedName>
</protein>
<dbReference type="Gene3D" id="3.30.1440.10">
    <property type="match status" value="1"/>
</dbReference>
<evidence type="ECO:0000259" key="8">
    <source>
        <dbReference type="Pfam" id="PF00281"/>
    </source>
</evidence>
<dbReference type="GO" id="GO:0006412">
    <property type="term" value="P:translation"/>
    <property type="evidence" value="ECO:0007669"/>
    <property type="project" value="UniProtKB-UniRule"/>
</dbReference>
<dbReference type="GO" id="GO:1990904">
    <property type="term" value="C:ribonucleoprotein complex"/>
    <property type="evidence" value="ECO:0007669"/>
    <property type="project" value="UniProtKB-KW"/>
</dbReference>
<feature type="domain" description="Large ribosomal subunit protein uL5 N-terminal" evidence="8">
    <location>
        <begin position="40"/>
        <end position="96"/>
    </location>
</feature>
<sequence>MADATDNQAPAATPRMKQRFEEEVLPRLSEAAGTRNRQALPRLQKIVLTSGMGKHLDGTKVKAAVKEQVLSDLAKIAGQKAVAVAAKKSVANFKVREGYETHARVTLRGDRMWEFYDRLVSLAIPRIKDFRGIKDKSFDGRGNFSFGLQEQGIFPEVDMTSAQHTFGMNVTLVWSNSTDELSRSAMTGLGFPFVKKDEKRSAA</sequence>
<dbReference type="PATRIC" id="fig|1142394.8.peg.3007"/>
<dbReference type="InterPro" id="IPR031309">
    <property type="entry name" value="Ribosomal_uL5_C"/>
</dbReference>
<dbReference type="RefSeq" id="WP_014438273.1">
    <property type="nucleotide sequence ID" value="NC_017080.1"/>
</dbReference>
<evidence type="ECO:0000256" key="5">
    <source>
        <dbReference type="HAMAP-Rule" id="MF_01333"/>
    </source>
</evidence>
<keyword evidence="5" id="KW-0694">RNA-binding</keyword>
<keyword evidence="11" id="KW-1185">Reference proteome</keyword>
<dbReference type="InterPro" id="IPR020930">
    <property type="entry name" value="Ribosomal_uL5_bac-type"/>
</dbReference>
<dbReference type="GO" id="GO:0005840">
    <property type="term" value="C:ribosome"/>
    <property type="evidence" value="ECO:0007669"/>
    <property type="project" value="UniProtKB-KW"/>
</dbReference>
<dbReference type="FunFam" id="3.30.1440.10:FF:000001">
    <property type="entry name" value="50S ribosomal protein L5"/>
    <property type="match status" value="1"/>
</dbReference>
<keyword evidence="3 5" id="KW-0687">Ribonucleoprotein</keyword>
<accession>I0IIH7</accession>
<keyword evidence="5" id="KW-0699">rRNA-binding</keyword>
<dbReference type="Proteomes" id="UP000007881">
    <property type="component" value="Chromosome"/>
</dbReference>
<dbReference type="STRING" id="1142394.PSMK_29060"/>
<dbReference type="HOGENOM" id="CLU_061015_2_1_0"/>
<dbReference type="PIRSF" id="PIRSF002161">
    <property type="entry name" value="Ribosomal_L5"/>
    <property type="match status" value="1"/>
</dbReference>
<dbReference type="KEGG" id="phm:PSMK_29060"/>
<comment type="function">
    <text evidence="5">This is 1 of the proteins that bind and probably mediate the attachment of the 5S RNA into the large ribosomal subunit, where it forms part of the central protuberance. In the 70S ribosome it contacts protein S13 of the 30S subunit (bridge B1b), connecting the 2 subunits; this bridge is implicated in subunit movement. Contacts the P site tRNA; the 5S rRNA and some of its associated proteins might help stabilize positioning of ribosome-bound tRNAs.</text>
</comment>
<evidence type="ECO:0000256" key="3">
    <source>
        <dbReference type="ARBA" id="ARBA00023274"/>
    </source>
</evidence>
<gene>
    <name evidence="5 10" type="primary">rplE</name>
    <name evidence="10" type="ordered locus">PSMK_29060</name>
</gene>
<dbReference type="eggNOG" id="COG0094">
    <property type="taxonomic scope" value="Bacteria"/>
</dbReference>
<feature type="region of interest" description="Disordered" evidence="7">
    <location>
        <begin position="1"/>
        <end position="20"/>
    </location>
</feature>
<organism evidence="10 11">
    <name type="scientific">Phycisphaera mikurensis (strain NBRC 102666 / KCTC 22515 / FYK2301M01)</name>
    <dbReference type="NCBI Taxonomy" id="1142394"/>
    <lineage>
        <taxon>Bacteria</taxon>
        <taxon>Pseudomonadati</taxon>
        <taxon>Planctomycetota</taxon>
        <taxon>Phycisphaerae</taxon>
        <taxon>Phycisphaerales</taxon>
        <taxon>Phycisphaeraceae</taxon>
        <taxon>Phycisphaera</taxon>
    </lineage>
</organism>
<evidence type="ECO:0000313" key="11">
    <source>
        <dbReference type="Proteomes" id="UP000007881"/>
    </source>
</evidence>
<dbReference type="HAMAP" id="MF_01333_B">
    <property type="entry name" value="Ribosomal_uL5_B"/>
    <property type="match status" value="1"/>
</dbReference>
<dbReference type="GO" id="GO:0019843">
    <property type="term" value="F:rRNA binding"/>
    <property type="evidence" value="ECO:0007669"/>
    <property type="project" value="UniProtKB-UniRule"/>
</dbReference>
<evidence type="ECO:0000259" key="9">
    <source>
        <dbReference type="Pfam" id="PF00673"/>
    </source>
</evidence>
<proteinExistence type="inferred from homology"/>
<comment type="subunit">
    <text evidence="5">Part of the 50S ribosomal subunit; part of the 5S rRNA/L5/L18/L25 subcomplex. Contacts the 5S rRNA and the P site tRNA. Forms a bridge to the 30S subunit in the 70S ribosome.</text>
</comment>
<keyword evidence="5" id="KW-0820">tRNA-binding</keyword>
<dbReference type="SUPFAM" id="SSF55282">
    <property type="entry name" value="RL5-like"/>
    <property type="match status" value="1"/>
</dbReference>
<dbReference type="InterPro" id="IPR022803">
    <property type="entry name" value="Ribosomal_uL5_dom_sf"/>
</dbReference>
<evidence type="ECO:0000313" key="10">
    <source>
        <dbReference type="EMBL" id="BAM05065.1"/>
    </source>
</evidence>
<evidence type="ECO:0000256" key="1">
    <source>
        <dbReference type="ARBA" id="ARBA00008553"/>
    </source>
</evidence>
<dbReference type="OrthoDB" id="9806626at2"/>
<dbReference type="InterPro" id="IPR031310">
    <property type="entry name" value="Ribosomal_uL5_N"/>
</dbReference>
<evidence type="ECO:0000256" key="2">
    <source>
        <dbReference type="ARBA" id="ARBA00022980"/>
    </source>
</evidence>
<dbReference type="Pfam" id="PF00673">
    <property type="entry name" value="Ribosomal_L5_C"/>
    <property type="match status" value="1"/>
</dbReference>
<dbReference type="Pfam" id="PF00281">
    <property type="entry name" value="Ribosomal_L5"/>
    <property type="match status" value="1"/>
</dbReference>
<name>I0IIH7_PHYMF</name>
<dbReference type="EMBL" id="AP012338">
    <property type="protein sequence ID" value="BAM05065.1"/>
    <property type="molecule type" value="Genomic_DNA"/>
</dbReference>
<keyword evidence="2 5" id="KW-0689">Ribosomal protein</keyword>
<dbReference type="InterPro" id="IPR002132">
    <property type="entry name" value="Ribosomal_uL5"/>
</dbReference>
<evidence type="ECO:0000256" key="7">
    <source>
        <dbReference type="SAM" id="MobiDB-lite"/>
    </source>
</evidence>